<sequence>MTMKRFSWLLLAMASGLVSNAVAATAEATEPSSSDGAVNLDTYVRAQTDTHFQNYADDGYFGSLRHDRAPLPVDAEVVRVNRDILHSVGVFDLASPVTFTAPASATRLQSMQVVNQDHYTPMMSYGGREIVLDEESVGSRYALVMFRTQVDADSSADIAEANALQDAIEWSQDDAGELSLPEWDMERLSEVREAVLGLSPFISGSHGMFGAEDSVDPVRHLWGTAAGWLGQPIEDAYYVTVSPLHNDGETPQVLILPVDVPVTGFWSVTVYDARGRLIEGAEGAHSLTSVEADANEDGSVTLHFGGDPQAPNHLAIAPGWTYTLRFYRPAEALIKGDWLPPSPTPVGLPVPGSG</sequence>
<evidence type="ECO:0000259" key="2">
    <source>
        <dbReference type="Pfam" id="PF06742"/>
    </source>
</evidence>
<gene>
    <name evidence="3" type="ORF">C6W88_13895</name>
</gene>
<dbReference type="EMBL" id="PXNS01000007">
    <property type="protein sequence ID" value="PTL94032.1"/>
    <property type="molecule type" value="Genomic_DNA"/>
</dbReference>
<proteinExistence type="predicted"/>
<reference evidence="3 4" key="1">
    <citation type="submission" date="2018-03" db="EMBL/GenBank/DDBJ databases">
        <authorList>
            <person name="Zhou J."/>
            <person name="Li X."/>
            <person name="Xue M."/>
            <person name="Yin J."/>
        </authorList>
    </citation>
    <scope>NUCLEOTIDE SEQUENCE [LARGE SCALE GENOMIC DNA]</scope>
    <source>
        <strain evidence="3 4">SYSU ZJ2214</strain>
    </source>
</reference>
<dbReference type="Gene3D" id="2.60.120.600">
    <property type="entry name" value="Domain of unknown function DUF1214, C-terminal domain"/>
    <property type="match status" value="1"/>
</dbReference>
<keyword evidence="1" id="KW-0732">Signal</keyword>
<comment type="caution">
    <text evidence="3">The sequence shown here is derived from an EMBL/GenBank/DDBJ whole genome shotgun (WGS) entry which is preliminary data.</text>
</comment>
<name>A0ABX5IU10_9GAMM</name>
<dbReference type="PANTHER" id="PTHR36509:SF3">
    <property type="entry name" value="SIGNAL PEPTIDE PROTEIN"/>
    <property type="match status" value="1"/>
</dbReference>
<feature type="domain" description="DUF1214" evidence="2">
    <location>
        <begin position="253"/>
        <end position="330"/>
    </location>
</feature>
<accession>A0ABX5IU10</accession>
<protein>
    <recommendedName>
        <fullName evidence="2">DUF1214 domain-containing protein</fullName>
    </recommendedName>
</protein>
<dbReference type="InterPro" id="IPR037049">
    <property type="entry name" value="DUF1214_C_sf"/>
</dbReference>
<organism evidence="3 4">
    <name type="scientific">Halomonas litopenaei</name>
    <dbReference type="NCBI Taxonomy" id="2109328"/>
    <lineage>
        <taxon>Bacteria</taxon>
        <taxon>Pseudomonadati</taxon>
        <taxon>Pseudomonadota</taxon>
        <taxon>Gammaproteobacteria</taxon>
        <taxon>Oceanospirillales</taxon>
        <taxon>Halomonadaceae</taxon>
        <taxon>Halomonas</taxon>
    </lineage>
</organism>
<evidence type="ECO:0000256" key="1">
    <source>
        <dbReference type="SAM" id="SignalP"/>
    </source>
</evidence>
<evidence type="ECO:0000313" key="4">
    <source>
        <dbReference type="Proteomes" id="UP000241895"/>
    </source>
</evidence>
<dbReference type="Proteomes" id="UP000241895">
    <property type="component" value="Unassembled WGS sequence"/>
</dbReference>
<dbReference type="InterPro" id="IPR010621">
    <property type="entry name" value="DUF1214"/>
</dbReference>
<dbReference type="Pfam" id="PF06742">
    <property type="entry name" value="DUF1214"/>
    <property type="match status" value="1"/>
</dbReference>
<evidence type="ECO:0000313" key="3">
    <source>
        <dbReference type="EMBL" id="PTL94032.1"/>
    </source>
</evidence>
<dbReference type="SUPFAM" id="SSF160935">
    <property type="entry name" value="VPA0735-like"/>
    <property type="match status" value="1"/>
</dbReference>
<feature type="chain" id="PRO_5045422791" description="DUF1214 domain-containing protein" evidence="1">
    <location>
        <begin position="24"/>
        <end position="354"/>
    </location>
</feature>
<keyword evidence="4" id="KW-1185">Reference proteome</keyword>
<dbReference type="PANTHER" id="PTHR36509">
    <property type="entry name" value="BLL3101 PROTEIN"/>
    <property type="match status" value="1"/>
</dbReference>
<feature type="signal peptide" evidence="1">
    <location>
        <begin position="1"/>
        <end position="23"/>
    </location>
</feature>